<evidence type="ECO:0000256" key="1">
    <source>
        <dbReference type="SAM" id="MobiDB-lite"/>
    </source>
</evidence>
<evidence type="ECO:0000313" key="3">
    <source>
        <dbReference type="Proteomes" id="UP000005446"/>
    </source>
</evidence>
<dbReference type="InParanoid" id="H0EED8"/>
<evidence type="ECO:0000313" key="2">
    <source>
        <dbReference type="EMBL" id="EHL03121.1"/>
    </source>
</evidence>
<feature type="region of interest" description="Disordered" evidence="1">
    <location>
        <begin position="1"/>
        <end position="26"/>
    </location>
</feature>
<name>H0EED8_GLAL7</name>
<dbReference type="EMBL" id="AGUE01000015">
    <property type="protein sequence ID" value="EHL03121.1"/>
    <property type="molecule type" value="Genomic_DNA"/>
</dbReference>
<reference evidence="2 3" key="1">
    <citation type="journal article" date="2012" name="Eukaryot. Cell">
        <title>Genome sequence of the fungus Glarea lozoyensis: the first genome sequence of a species from the Helotiaceae family.</title>
        <authorList>
            <person name="Youssar L."/>
            <person name="Gruening B.A."/>
            <person name="Erxleben A."/>
            <person name="Guenther S."/>
            <person name="Huettel W."/>
        </authorList>
    </citation>
    <scope>NUCLEOTIDE SEQUENCE [LARGE SCALE GENOMIC DNA]</scope>
    <source>
        <strain evidence="3">ATCC 74030 / MF5533</strain>
    </source>
</reference>
<accession>H0EED8</accession>
<dbReference type="Proteomes" id="UP000005446">
    <property type="component" value="Unassembled WGS sequence"/>
</dbReference>
<sequence length="157" mass="18309">MNRPANPLNPHTSLSPGPKPKHIPHLPLPQSLFNIQTPERITRKPIDSPKYITSQIHINVRIKSLTLHTPHNHTSTPLPRNHIRVFTPLKHNTLREIGFHEHRLPSYRPHGFIMREFPCTNTTRINHDLRAYYTLRMLQTLHLPPHESHARPLQPLS</sequence>
<organism evidence="2 3">
    <name type="scientific">Glarea lozoyensis (strain ATCC 74030 / MF5533)</name>
    <dbReference type="NCBI Taxonomy" id="1104152"/>
    <lineage>
        <taxon>Eukaryota</taxon>
        <taxon>Fungi</taxon>
        <taxon>Dikarya</taxon>
        <taxon>Ascomycota</taxon>
        <taxon>Pezizomycotina</taxon>
        <taxon>Leotiomycetes</taxon>
        <taxon>Helotiales</taxon>
        <taxon>Helotiaceae</taxon>
        <taxon>Glarea</taxon>
    </lineage>
</organism>
<proteinExistence type="predicted"/>
<dbReference type="HOGENOM" id="CLU_1678076_0_0_1"/>
<keyword evidence="3" id="KW-1185">Reference proteome</keyword>
<gene>
    <name evidence="2" type="ORF">M7I_0813</name>
</gene>
<dbReference type="AlphaFoldDB" id="H0EED8"/>
<comment type="caution">
    <text evidence="2">The sequence shown here is derived from an EMBL/GenBank/DDBJ whole genome shotgun (WGS) entry which is preliminary data.</text>
</comment>
<protein>
    <submittedName>
        <fullName evidence="2">Uncharacterized protein</fullName>
    </submittedName>
</protein>